<dbReference type="RefSeq" id="XP_032824836.1">
    <property type="nucleotide sequence ID" value="XM_032968945.1"/>
</dbReference>
<organism evidence="2 4">
    <name type="scientific">Petromyzon marinus</name>
    <name type="common">Sea lamprey</name>
    <dbReference type="NCBI Taxonomy" id="7757"/>
    <lineage>
        <taxon>Eukaryota</taxon>
        <taxon>Metazoa</taxon>
        <taxon>Chordata</taxon>
        <taxon>Craniata</taxon>
        <taxon>Vertebrata</taxon>
        <taxon>Cyclostomata</taxon>
        <taxon>Hyperoartia</taxon>
        <taxon>Petromyzontiformes</taxon>
        <taxon>Petromyzontidae</taxon>
        <taxon>Petromyzon</taxon>
    </lineage>
</organism>
<evidence type="ECO:0000313" key="3">
    <source>
        <dbReference type="RefSeq" id="XP_032824834.1"/>
    </source>
</evidence>
<proteinExistence type="predicted"/>
<feature type="compositionally biased region" description="Low complexity" evidence="1">
    <location>
        <begin position="470"/>
        <end position="481"/>
    </location>
</feature>
<dbReference type="KEGG" id="pmrn:116950839"/>
<feature type="region of interest" description="Disordered" evidence="1">
    <location>
        <begin position="449"/>
        <end position="484"/>
    </location>
</feature>
<dbReference type="PANTHER" id="PTHR28651">
    <property type="entry name" value="TRANSMEMBRANE PROTEIN 232"/>
    <property type="match status" value="1"/>
</dbReference>
<dbReference type="PANTHER" id="PTHR28651:SF1">
    <property type="entry name" value="TRANSMEMBRANE PROTEIN 232"/>
    <property type="match status" value="1"/>
</dbReference>
<dbReference type="InterPro" id="IPR031747">
    <property type="entry name" value="TMEM232"/>
</dbReference>
<dbReference type="Pfam" id="PF15877">
    <property type="entry name" value="TMEM232"/>
    <property type="match status" value="2"/>
</dbReference>
<reference evidence="3 4" key="1">
    <citation type="submission" date="2025-04" db="UniProtKB">
        <authorList>
            <consortium name="RefSeq"/>
        </authorList>
    </citation>
    <scope>IDENTIFICATION</scope>
    <source>
        <tissue evidence="3 4">Sperm</tissue>
    </source>
</reference>
<dbReference type="AlphaFoldDB" id="A0AAJ7TXJ6"/>
<protein>
    <submittedName>
        <fullName evidence="3 4">Transmembrane protein 232 isoform X1</fullName>
    </submittedName>
</protein>
<name>A0AAJ7TXJ6_PETMA</name>
<evidence type="ECO:0000256" key="1">
    <source>
        <dbReference type="SAM" id="MobiDB-lite"/>
    </source>
</evidence>
<dbReference type="CTD" id="642987"/>
<keyword evidence="3 4" id="KW-0812">Transmembrane</keyword>
<accession>A0AAJ7TXJ6</accession>
<gene>
    <name evidence="3 4" type="primary">TMEM232</name>
</gene>
<evidence type="ECO:0000313" key="4">
    <source>
        <dbReference type="RefSeq" id="XP_032824836.1"/>
    </source>
</evidence>
<feature type="region of interest" description="Disordered" evidence="1">
    <location>
        <begin position="522"/>
        <end position="581"/>
    </location>
</feature>
<sequence>MAGRGKPRTISSKVPRFGIVCEAQRQLLIQRACKEAESRAERSLTHRSTHPDPLLVTEEFVHGFNSHQHSAQDRERLNNTAQAMLARCRRRAGIFMRGRGPHVNLPSAWLELSVLSQCSGPTGIEALQILCTSAEQTELKPTVASPLLALAKWAVAHLLADGARLQGLPVFAANTALSHLTLLRLCECVCLRLYCLKLTGAIPENNAFEEYMHGLVELEDAYSLVPCARLSVNIIVAASVAESKFLPESASGQFLRRSLMLWLCVRDRNRHSDHHHQQQQQQLLLGHALNSAQFIREDEWTQGAVGLLVLGDAAANGATFILRELQQSFAGVPPYPGGLGESGAAATATAAFLWLWPWQMSCIFPSVLSDVALHGRTAELRKRALVGEAGSADEALAPCGPGSGPKGGGLLQLTQLNHDDGAGPPVSLSAAVRCSSARALRRLCRGLQRASGEDGASPRGLPSRRRPRDPFLGSALGGASAAEERERDAAVQVAWRLAQEEFSYSEGPLAGTTGSYLANLLCGTQSNHHHPPPPPKDEDQDKTTPTTRASRRNLRQPPEPSAGKLPRISIPAGRKSGPSLLERADLDLRQIVDGQFVGCE</sequence>
<keyword evidence="2" id="KW-1185">Reference proteome</keyword>
<dbReference type="GeneID" id="116950839"/>
<keyword evidence="3 4" id="KW-0472">Membrane</keyword>
<evidence type="ECO:0000313" key="2">
    <source>
        <dbReference type="Proteomes" id="UP001318040"/>
    </source>
</evidence>
<dbReference type="RefSeq" id="XP_032824834.1">
    <property type="nucleotide sequence ID" value="XM_032968943.1"/>
</dbReference>
<dbReference type="Proteomes" id="UP001318040">
    <property type="component" value="Chromosome 40"/>
</dbReference>